<dbReference type="AlphaFoldDB" id="A0A0J6IK62"/>
<accession>A0A0J6IK62</accession>
<reference evidence="2" key="3">
    <citation type="journal article" date="2010" name="Genome Res.">
        <title>Population genomic sequencing of Coccidioides fungi reveals recent hybridization and transposon control.</title>
        <authorList>
            <person name="Neafsey D.E."/>
            <person name="Barker B.M."/>
            <person name="Sharpton T.J."/>
            <person name="Stajich J.E."/>
            <person name="Park D.J."/>
            <person name="Whiston E."/>
            <person name="Hung C.-Y."/>
            <person name="McMahan C."/>
            <person name="White J."/>
            <person name="Sykes S."/>
            <person name="Heiman D."/>
            <person name="Young S."/>
            <person name="Zeng Q."/>
            <person name="Abouelleil A."/>
            <person name="Aftuck L."/>
            <person name="Bessette D."/>
            <person name="Brown A."/>
            <person name="FitzGerald M."/>
            <person name="Lui A."/>
            <person name="Macdonald J.P."/>
            <person name="Priest M."/>
            <person name="Orbach M.J."/>
            <person name="Galgiani J.N."/>
            <person name="Kirkland T.N."/>
            <person name="Cole G.T."/>
            <person name="Birren B.W."/>
            <person name="Henn M.R."/>
            <person name="Taylor J.W."/>
            <person name="Rounsley S.D."/>
        </authorList>
    </citation>
    <scope>NUCLEOTIDE SEQUENCE [LARGE SCALE GENOMIC DNA]</scope>
    <source>
        <strain evidence="2">RMSCC 3488</strain>
    </source>
</reference>
<dbReference type="EMBL" id="DS268114">
    <property type="protein sequence ID" value="KMM72322.1"/>
    <property type="molecule type" value="Genomic_DNA"/>
</dbReference>
<reference evidence="2" key="2">
    <citation type="journal article" date="2009" name="Genome Res.">
        <title>Comparative genomic analyses of the human fungal pathogens Coccidioides and their relatives.</title>
        <authorList>
            <person name="Sharpton T.J."/>
            <person name="Stajich J.E."/>
            <person name="Rounsley S.D."/>
            <person name="Gardner M.J."/>
            <person name="Wortman J.R."/>
            <person name="Jordar V.S."/>
            <person name="Maiti R."/>
            <person name="Kodira C.D."/>
            <person name="Neafsey D.E."/>
            <person name="Zeng Q."/>
            <person name="Hung C.-Y."/>
            <person name="McMahan C."/>
            <person name="Muszewska A."/>
            <person name="Grynberg M."/>
            <person name="Mandel M.A."/>
            <person name="Kellner E.M."/>
            <person name="Barker B.M."/>
            <person name="Galgiani J.N."/>
            <person name="Orbach M.J."/>
            <person name="Kirkland T.N."/>
            <person name="Cole G.T."/>
            <person name="Henn M.R."/>
            <person name="Birren B.W."/>
            <person name="Taylor J.W."/>
        </authorList>
    </citation>
    <scope>NUCLEOTIDE SEQUENCE [LARGE SCALE GENOMIC DNA]</scope>
    <source>
        <strain evidence="2">RMSCC 3488</strain>
    </source>
</reference>
<sequence>MFALFAPELMIRIPQHGQLSTRGKFFGELGLSKIGKAVVLDYPVFLKR</sequence>
<dbReference type="VEuPathDB" id="FungiDB:CPAG_08619"/>
<name>A0A0J6IK62_COCPO</name>
<evidence type="ECO:0000313" key="2">
    <source>
        <dbReference type="Proteomes" id="UP000054567"/>
    </source>
</evidence>
<gene>
    <name evidence="1" type="ORF">CPAG_08619</name>
</gene>
<evidence type="ECO:0000313" key="1">
    <source>
        <dbReference type="EMBL" id="KMM72322.1"/>
    </source>
</evidence>
<protein>
    <submittedName>
        <fullName evidence="1">Uncharacterized protein</fullName>
    </submittedName>
</protein>
<dbReference type="Proteomes" id="UP000054567">
    <property type="component" value="Unassembled WGS sequence"/>
</dbReference>
<reference evidence="1 2" key="1">
    <citation type="submission" date="2007-06" db="EMBL/GenBank/DDBJ databases">
        <title>The Genome Sequence of Coccidioides posadasii RMSCC_3488.</title>
        <authorList>
            <consortium name="Coccidioides Genome Resources Consortium"/>
            <consortium name="The Broad Institute Genome Sequencing Platform"/>
            <person name="Henn M.R."/>
            <person name="Sykes S."/>
            <person name="Young S."/>
            <person name="Jaffe D."/>
            <person name="Berlin A."/>
            <person name="Alvarez P."/>
            <person name="Butler J."/>
            <person name="Gnerre S."/>
            <person name="Grabherr M."/>
            <person name="Mauceli E."/>
            <person name="Brockman W."/>
            <person name="Kodira C."/>
            <person name="Alvarado L."/>
            <person name="Zeng Q."/>
            <person name="Crawford M."/>
            <person name="Antoine C."/>
            <person name="Devon K."/>
            <person name="Galgiani J."/>
            <person name="Orsborn K."/>
            <person name="Lewis M.L."/>
            <person name="Nusbaum C."/>
            <person name="Galagan J."/>
            <person name="Birren B."/>
        </authorList>
    </citation>
    <scope>NUCLEOTIDE SEQUENCE [LARGE SCALE GENOMIC DNA]</scope>
    <source>
        <strain evidence="1 2">RMSCC 3488</strain>
    </source>
</reference>
<proteinExistence type="predicted"/>
<organism evidence="1 2">
    <name type="scientific">Coccidioides posadasii RMSCC 3488</name>
    <dbReference type="NCBI Taxonomy" id="454284"/>
    <lineage>
        <taxon>Eukaryota</taxon>
        <taxon>Fungi</taxon>
        <taxon>Dikarya</taxon>
        <taxon>Ascomycota</taxon>
        <taxon>Pezizomycotina</taxon>
        <taxon>Eurotiomycetes</taxon>
        <taxon>Eurotiomycetidae</taxon>
        <taxon>Onygenales</taxon>
        <taxon>Onygenaceae</taxon>
        <taxon>Coccidioides</taxon>
    </lineage>
</organism>